<evidence type="ECO:0000313" key="3">
    <source>
        <dbReference type="Proteomes" id="UP000198535"/>
    </source>
</evidence>
<accession>A0A1I4NSU1</accession>
<feature type="domain" description="Amidohydrolase 3" evidence="1">
    <location>
        <begin position="46"/>
        <end position="518"/>
    </location>
</feature>
<sequence length="584" mass="65207">MAGTIAIKNGYVYDPLNDINGEMMDIFIKDGKVVTELSGADMKDVKEIDAKGKTVMPGGVDSHSHVAGAKVNVGRMMRPEDHYKHYQKKTPLTHSGCGYSVPSVYLGGYEYSKMGYTTVFEAAVPPMEARHTHEEMRSTPMLDMGGYLVLGNNWFLMRYLKEGDVDKAAAYIAWMMRTHKTYGIKCVNPAGVENWGWGENVSALDQANIHFEVTPEDMIKSLTELNEKLGIPMPVHLHANNLGHPGCWEITRDSLKIPKNVKAKPNTDVEWAETKKNAKRHESVYLTHCQFNAFGGTSWRDFESGIKGITDYVNSNDHVVFDSGCVPFGDATVMTGDGPAIHDLYMLTGHKWSNTDVECECGSGVLPFEYLKGNPVHSVQWAMGLESLLYVKDAWKTIMTTDSPNGGPFTKYPLIIAWLMSNKARQDTFDECHKWAQDRTDLAAETREMDLFEIATITRANPARTIGMSYRKGTLGVGADGDVAIYDIDPKKLEVNDYESIVRGFENTAYTVKAGEVVSQMGEIVAIPEKNTFYSDIATDADDEKSMLADVKKWFKYYTIGFDRYPTPDKYLANPTPIQVNAEK</sequence>
<dbReference type="Gene3D" id="2.30.40.10">
    <property type="entry name" value="Urease, subunit C, domain 1"/>
    <property type="match status" value="2"/>
</dbReference>
<dbReference type="NCBIfam" id="TIGR03121">
    <property type="entry name" value="one_C_dehyd_A"/>
    <property type="match status" value="1"/>
</dbReference>
<dbReference type="InterPro" id="IPR011059">
    <property type="entry name" value="Metal-dep_hydrolase_composite"/>
</dbReference>
<organism evidence="2 3">
    <name type="scientific">Methanolobus profundi</name>
    <dbReference type="NCBI Taxonomy" id="487685"/>
    <lineage>
        <taxon>Archaea</taxon>
        <taxon>Methanobacteriati</taxon>
        <taxon>Methanobacteriota</taxon>
        <taxon>Stenosarchaea group</taxon>
        <taxon>Methanomicrobia</taxon>
        <taxon>Methanosarcinales</taxon>
        <taxon>Methanosarcinaceae</taxon>
        <taxon>Methanolobus</taxon>
    </lineage>
</organism>
<dbReference type="InterPro" id="IPR013108">
    <property type="entry name" value="Amidohydro_3"/>
</dbReference>
<dbReference type="EMBL" id="FOUJ01000001">
    <property type="protein sequence ID" value="SFM18506.1"/>
    <property type="molecule type" value="Genomic_DNA"/>
</dbReference>
<dbReference type="Gene3D" id="3.20.20.140">
    <property type="entry name" value="Metal-dependent hydrolases"/>
    <property type="match status" value="1"/>
</dbReference>
<dbReference type="InterPro" id="IPR032466">
    <property type="entry name" value="Metal_Hydrolase"/>
</dbReference>
<reference evidence="3" key="1">
    <citation type="submission" date="2016-10" db="EMBL/GenBank/DDBJ databases">
        <authorList>
            <person name="Varghese N."/>
            <person name="Submissions S."/>
        </authorList>
    </citation>
    <scope>NUCLEOTIDE SEQUENCE [LARGE SCALE GENOMIC DNA]</scope>
    <source>
        <strain evidence="3">Mob M</strain>
    </source>
</reference>
<dbReference type="PANTHER" id="PTHR11647">
    <property type="entry name" value="HYDRANTOINASE/DIHYDROPYRIMIDINASE FAMILY MEMBER"/>
    <property type="match status" value="1"/>
</dbReference>
<keyword evidence="3" id="KW-1185">Reference proteome</keyword>
<dbReference type="AlphaFoldDB" id="A0A1I4NSU1"/>
<proteinExistence type="predicted"/>
<dbReference type="GO" id="GO:0016810">
    <property type="term" value="F:hydrolase activity, acting on carbon-nitrogen (but not peptide) bonds"/>
    <property type="evidence" value="ECO:0007669"/>
    <property type="project" value="InterPro"/>
</dbReference>
<gene>
    <name evidence="2" type="ORF">SAMN04488696_0238</name>
</gene>
<dbReference type="Pfam" id="PF07969">
    <property type="entry name" value="Amidohydro_3"/>
    <property type="match status" value="1"/>
</dbReference>
<dbReference type="SUPFAM" id="SSF51338">
    <property type="entry name" value="Composite domain of metallo-dependent hydrolases"/>
    <property type="match status" value="2"/>
</dbReference>
<name>A0A1I4NSU1_9EURY</name>
<dbReference type="Proteomes" id="UP000198535">
    <property type="component" value="Unassembled WGS sequence"/>
</dbReference>
<dbReference type="FunFam" id="2.30.40.10:FF:000038">
    <property type="entry name" value="Formylmethanofuran dehydrogenase, subunit A"/>
    <property type="match status" value="1"/>
</dbReference>
<dbReference type="STRING" id="487685.SAMN04488696_0238"/>
<protein>
    <submittedName>
        <fullName evidence="2">Formylmethanofuran dehydrogenase, subunit A</fullName>
    </submittedName>
</protein>
<evidence type="ECO:0000259" key="1">
    <source>
        <dbReference type="Pfam" id="PF07969"/>
    </source>
</evidence>
<dbReference type="OrthoDB" id="8791at2157"/>
<dbReference type="PIRSF" id="PIRSF006453">
    <property type="entry name" value="FwdA"/>
    <property type="match status" value="1"/>
</dbReference>
<dbReference type="RefSeq" id="WP_091932020.1">
    <property type="nucleotide sequence ID" value="NZ_FOUJ01000001.1"/>
</dbReference>
<dbReference type="CDD" id="cd01304">
    <property type="entry name" value="FMDH_A"/>
    <property type="match status" value="1"/>
</dbReference>
<evidence type="ECO:0000313" key="2">
    <source>
        <dbReference type="EMBL" id="SFM18506.1"/>
    </source>
</evidence>
<dbReference type="PANTHER" id="PTHR11647:SF1">
    <property type="entry name" value="COLLAPSIN RESPONSE MEDIATOR PROTEIN"/>
    <property type="match status" value="1"/>
</dbReference>
<dbReference type="SUPFAM" id="SSF51556">
    <property type="entry name" value="Metallo-dependent hydrolases"/>
    <property type="match status" value="1"/>
</dbReference>
<dbReference type="InterPro" id="IPR012027">
    <property type="entry name" value="Formylmethanofuran_DH_asu"/>
</dbReference>
<dbReference type="InterPro" id="IPR050378">
    <property type="entry name" value="Metallo-dep_Hydrolases_sf"/>
</dbReference>